<evidence type="ECO:0000313" key="1">
    <source>
        <dbReference type="EMBL" id="KAL3276675.1"/>
    </source>
</evidence>
<dbReference type="AlphaFoldDB" id="A0ABD2ND46"/>
<protein>
    <submittedName>
        <fullName evidence="1">Uncharacterized protein</fullName>
    </submittedName>
</protein>
<keyword evidence="2" id="KW-1185">Reference proteome</keyword>
<proteinExistence type="predicted"/>
<sequence length="112" mass="12982">MPEQYNNFNTAWDSTPKTENKLTKLIARLIMEESRGNDSEAEGVMAFKASEEGKERSKYQNRKVKGKDHVKCSKCSRFGLLPVLAKKINKNSARYVRRKPVSLKREEMMNQK</sequence>
<name>A0ABD2ND46_9CUCU</name>
<comment type="caution">
    <text evidence="1">The sequence shown here is derived from an EMBL/GenBank/DDBJ whole genome shotgun (WGS) entry which is preliminary data.</text>
</comment>
<dbReference type="Proteomes" id="UP001516400">
    <property type="component" value="Unassembled WGS sequence"/>
</dbReference>
<gene>
    <name evidence="1" type="ORF">HHI36_012045</name>
</gene>
<dbReference type="EMBL" id="JABFTP020000103">
    <property type="protein sequence ID" value="KAL3276675.1"/>
    <property type="molecule type" value="Genomic_DNA"/>
</dbReference>
<organism evidence="1 2">
    <name type="scientific">Cryptolaemus montrouzieri</name>
    <dbReference type="NCBI Taxonomy" id="559131"/>
    <lineage>
        <taxon>Eukaryota</taxon>
        <taxon>Metazoa</taxon>
        <taxon>Ecdysozoa</taxon>
        <taxon>Arthropoda</taxon>
        <taxon>Hexapoda</taxon>
        <taxon>Insecta</taxon>
        <taxon>Pterygota</taxon>
        <taxon>Neoptera</taxon>
        <taxon>Endopterygota</taxon>
        <taxon>Coleoptera</taxon>
        <taxon>Polyphaga</taxon>
        <taxon>Cucujiformia</taxon>
        <taxon>Coccinelloidea</taxon>
        <taxon>Coccinellidae</taxon>
        <taxon>Scymninae</taxon>
        <taxon>Scymnini</taxon>
        <taxon>Cryptolaemus</taxon>
    </lineage>
</organism>
<accession>A0ABD2ND46</accession>
<reference evidence="1 2" key="1">
    <citation type="journal article" date="2021" name="BMC Biol.">
        <title>Horizontally acquired antibacterial genes associated with adaptive radiation of ladybird beetles.</title>
        <authorList>
            <person name="Li H.S."/>
            <person name="Tang X.F."/>
            <person name="Huang Y.H."/>
            <person name="Xu Z.Y."/>
            <person name="Chen M.L."/>
            <person name="Du X.Y."/>
            <person name="Qiu B.Y."/>
            <person name="Chen P.T."/>
            <person name="Zhang W."/>
            <person name="Slipinski A."/>
            <person name="Escalona H.E."/>
            <person name="Waterhouse R.M."/>
            <person name="Zwick A."/>
            <person name="Pang H."/>
        </authorList>
    </citation>
    <scope>NUCLEOTIDE SEQUENCE [LARGE SCALE GENOMIC DNA]</scope>
    <source>
        <strain evidence="1">SYSU2018</strain>
    </source>
</reference>
<evidence type="ECO:0000313" key="2">
    <source>
        <dbReference type="Proteomes" id="UP001516400"/>
    </source>
</evidence>